<protein>
    <recommendedName>
        <fullName evidence="1">RmlD-like substrate binding domain-containing protein</fullName>
    </recommendedName>
</protein>
<reference evidence="3" key="1">
    <citation type="journal article" date="2016" name="Nat. Commun.">
        <title>The Gonium pectorale genome demonstrates co-option of cell cycle regulation during the evolution of multicellularity.</title>
        <authorList>
            <person name="Hanschen E.R."/>
            <person name="Marriage T.N."/>
            <person name="Ferris P.J."/>
            <person name="Hamaji T."/>
            <person name="Toyoda A."/>
            <person name="Fujiyama A."/>
            <person name="Neme R."/>
            <person name="Noguchi H."/>
            <person name="Minakuchi Y."/>
            <person name="Suzuki M."/>
            <person name="Kawai-Toyooka H."/>
            <person name="Smith D.R."/>
            <person name="Sparks H."/>
            <person name="Anderson J."/>
            <person name="Bakaric R."/>
            <person name="Luria V."/>
            <person name="Karger A."/>
            <person name="Kirschner M.W."/>
            <person name="Durand P.M."/>
            <person name="Michod R.E."/>
            <person name="Nozaki H."/>
            <person name="Olson B.J."/>
        </authorList>
    </citation>
    <scope>NUCLEOTIDE SEQUENCE [LARGE SCALE GENOMIC DNA]</scope>
    <source>
        <strain evidence="3">NIES-2863</strain>
    </source>
</reference>
<comment type="caution">
    <text evidence="2">The sequence shown here is derived from an EMBL/GenBank/DDBJ whole genome shotgun (WGS) entry which is preliminary data.</text>
</comment>
<dbReference type="AlphaFoldDB" id="A0A150GNN7"/>
<dbReference type="Pfam" id="PF04321">
    <property type="entry name" value="RmlD_sub_bind"/>
    <property type="match status" value="1"/>
</dbReference>
<dbReference type="InterPro" id="IPR029903">
    <property type="entry name" value="RmlD-like-bd"/>
</dbReference>
<accession>A0A150GNN7</accession>
<dbReference type="EMBL" id="LSYV01000015">
    <property type="protein sequence ID" value="KXZ50950.1"/>
    <property type="molecule type" value="Genomic_DNA"/>
</dbReference>
<keyword evidence="3" id="KW-1185">Reference proteome</keyword>
<dbReference type="OrthoDB" id="6235964at2759"/>
<dbReference type="PANTHER" id="PTHR43242:SF1">
    <property type="entry name" value="NAD(P)-BINDING ROSSMANN-FOLD SUPERFAMILY PROTEIN"/>
    <property type="match status" value="1"/>
</dbReference>
<name>A0A150GNN7_GONPE</name>
<dbReference type="STRING" id="33097.A0A150GNN7"/>
<dbReference type="PANTHER" id="PTHR43242">
    <property type="entry name" value="NAD(P)-BINDING ROSSMANN-FOLD SUPERFAMILY PROTEIN"/>
    <property type="match status" value="1"/>
</dbReference>
<evidence type="ECO:0000313" key="3">
    <source>
        <dbReference type="Proteomes" id="UP000075714"/>
    </source>
</evidence>
<evidence type="ECO:0000259" key="1">
    <source>
        <dbReference type="Pfam" id="PF04321"/>
    </source>
</evidence>
<dbReference type="Gene3D" id="3.40.50.720">
    <property type="entry name" value="NAD(P)-binding Rossmann-like Domain"/>
    <property type="match status" value="2"/>
</dbReference>
<dbReference type="SUPFAM" id="SSF51735">
    <property type="entry name" value="NAD(P)-binding Rossmann-fold domains"/>
    <property type="match status" value="1"/>
</dbReference>
<feature type="domain" description="RmlD-like substrate binding" evidence="1">
    <location>
        <begin position="7"/>
        <end position="97"/>
    </location>
</feature>
<dbReference type="InterPro" id="IPR036291">
    <property type="entry name" value="NAD(P)-bd_dom_sf"/>
</dbReference>
<organism evidence="2 3">
    <name type="scientific">Gonium pectorale</name>
    <name type="common">Green alga</name>
    <dbReference type="NCBI Taxonomy" id="33097"/>
    <lineage>
        <taxon>Eukaryota</taxon>
        <taxon>Viridiplantae</taxon>
        <taxon>Chlorophyta</taxon>
        <taxon>core chlorophytes</taxon>
        <taxon>Chlorophyceae</taxon>
        <taxon>CS clade</taxon>
        <taxon>Chlamydomonadales</taxon>
        <taxon>Volvocaceae</taxon>
        <taxon>Gonium</taxon>
    </lineage>
</organism>
<sequence length="275" mass="28703">MSSPRLNILITGGSGYTGQFLVHHLTREHQVHYTYGTRQLASAPDGVAAHQVDLATGEGLQPLFEQTTFHAVINCAAISQPAACEANPQAARAVNVPTHLVGLACCGSRRSAVWRPCWCDFSTDQADAVRGCSPTTFFSDEWRSPVYVRDLCGLVEGLVRGAAAGPAGDAGTAAAAAAGPGAGAGEAALVPRHRVYNAGGPERLSRADMARQVADVLGCGYGAIREAPSASVSRPVASPSDISMDVSRLTTQLGFRTTSFRQALTHIFAEAADGR</sequence>
<proteinExistence type="predicted"/>
<gene>
    <name evidence="2" type="ORF">GPECTOR_14g196</name>
</gene>
<dbReference type="Proteomes" id="UP000075714">
    <property type="component" value="Unassembled WGS sequence"/>
</dbReference>
<evidence type="ECO:0000313" key="2">
    <source>
        <dbReference type="EMBL" id="KXZ50950.1"/>
    </source>
</evidence>